<keyword evidence="2" id="KW-1185">Reference proteome</keyword>
<reference evidence="1 2" key="1">
    <citation type="submission" date="2015-05" db="EMBL/GenBank/DDBJ databases">
        <title>Draft genome sequence of Lampropedia sp. CT6, isolated from the microbial mat of a hot water spring, located at Manikaran, India.</title>
        <authorList>
            <person name="Tripathi C."/>
            <person name="Rani P."/>
            <person name="Mahato N.K."/>
            <person name="Lal R."/>
        </authorList>
    </citation>
    <scope>NUCLEOTIDE SEQUENCE [LARGE SCALE GENOMIC DNA]</scope>
    <source>
        <strain evidence="1 2">CT6</strain>
    </source>
</reference>
<dbReference type="EMBL" id="LBNQ01000041">
    <property type="protein sequence ID" value="KKW66845.1"/>
    <property type="molecule type" value="Genomic_DNA"/>
</dbReference>
<evidence type="ECO:0000313" key="2">
    <source>
        <dbReference type="Proteomes" id="UP000050580"/>
    </source>
</evidence>
<comment type="caution">
    <text evidence="1">The sequence shown here is derived from an EMBL/GenBank/DDBJ whole genome shotgun (WGS) entry which is preliminary data.</text>
</comment>
<organism evidence="1 2">
    <name type="scientific">Lampropedia cohaerens</name>
    <dbReference type="NCBI Taxonomy" id="1610491"/>
    <lineage>
        <taxon>Bacteria</taxon>
        <taxon>Pseudomonadati</taxon>
        <taxon>Pseudomonadota</taxon>
        <taxon>Betaproteobacteria</taxon>
        <taxon>Burkholderiales</taxon>
        <taxon>Comamonadaceae</taxon>
        <taxon>Lampropedia</taxon>
    </lineage>
</organism>
<name>A0A0U1PWW2_9BURK</name>
<protein>
    <recommendedName>
        <fullName evidence="3">Porin domain-containing protein</fullName>
    </recommendedName>
</protein>
<accession>A0A0U1PWW2</accession>
<evidence type="ECO:0000313" key="1">
    <source>
        <dbReference type="EMBL" id="KKW66845.1"/>
    </source>
</evidence>
<dbReference type="Proteomes" id="UP000050580">
    <property type="component" value="Unassembled WGS sequence"/>
</dbReference>
<sequence length="63" mass="7206">MQDTMNGVDRSADAQRHRIGVGYEYPLSKLTLINLSLLHDRYQRTGENRRTGTGAEIALRKNF</sequence>
<proteinExistence type="predicted"/>
<dbReference type="AlphaFoldDB" id="A0A0U1PWW2"/>
<evidence type="ECO:0008006" key="3">
    <source>
        <dbReference type="Google" id="ProtNLM"/>
    </source>
</evidence>
<gene>
    <name evidence="1" type="ORF">AAV94_14005</name>
</gene>